<name>A0A2L0HNU6_9CAUD</name>
<dbReference type="EMBL" id="MG839027">
    <property type="protein sequence ID" value="AUX83397.1"/>
    <property type="molecule type" value="Genomic_DNA"/>
</dbReference>
<protein>
    <submittedName>
        <fullName evidence="1">Uncharacterized protein</fullName>
    </submittedName>
</protein>
<accession>A0A2L0HNU6</accession>
<dbReference type="Proteomes" id="UP000241926">
    <property type="component" value="Segment"/>
</dbReference>
<keyword evidence="2" id="KW-1185">Reference proteome</keyword>
<reference evidence="1 2" key="1">
    <citation type="submission" date="2018-01" db="EMBL/GenBank/DDBJ databases">
        <authorList>
            <person name="Jones A.E."/>
            <person name="Sivanathan V."/>
            <person name="Betsko A.J."/>
            <person name="Aull H.G."/>
            <person name="Zack K.M."/>
            <person name="Kukan E.N."/>
            <person name="Garlena R.A."/>
            <person name="Russell D.A."/>
            <person name="Pope W.H."/>
            <person name="Jacobs-Sera D."/>
            <person name="Hatfull G.F."/>
        </authorList>
    </citation>
    <scope>NUCLEOTIDE SEQUENCE [LARGE SCALE GENOMIC DNA]</scope>
</reference>
<evidence type="ECO:0000313" key="1">
    <source>
        <dbReference type="EMBL" id="AUX83397.1"/>
    </source>
</evidence>
<gene>
    <name evidence="1" type="primary">59</name>
    <name evidence="1" type="ORF">SEA_ELERI_59</name>
</gene>
<dbReference type="GeneID" id="40099878"/>
<dbReference type="RefSeq" id="YP_009623097.1">
    <property type="nucleotide sequence ID" value="NC_042109.1"/>
</dbReference>
<organism evidence="1 2">
    <name type="scientific">Microbacterium phage Eleri</name>
    <dbReference type="NCBI Taxonomy" id="2079581"/>
    <lineage>
        <taxon>Viruses</taxon>
        <taxon>Duplodnaviria</taxon>
        <taxon>Heunggongvirae</taxon>
        <taxon>Uroviricota</taxon>
        <taxon>Caudoviricetes</taxon>
        <taxon>Elerivirus</taxon>
        <taxon>Elerivirus eleri</taxon>
    </lineage>
</organism>
<dbReference type="KEGG" id="vg:40099878"/>
<evidence type="ECO:0000313" key="2">
    <source>
        <dbReference type="Proteomes" id="UP000241926"/>
    </source>
</evidence>
<sequence>MSATTITLSTKAGYSHEFISSETFNIAGIDGYIYIDSTRDEEGNLKRYATGQRATGKPEVSLIGVTISAHYTEPKPRIGVGEHLLIGKVTYELVFTGRGRYPNNGELKLVPVEA</sequence>
<proteinExistence type="predicted"/>